<dbReference type="EMBL" id="KZ559615">
    <property type="protein sequence ID" value="PLN76548.1"/>
    <property type="molecule type" value="Genomic_DNA"/>
</dbReference>
<reference evidence="2" key="1">
    <citation type="submission" date="2017-12" db="EMBL/GenBank/DDBJ databases">
        <authorList>
            <consortium name="DOE Joint Genome Institute"/>
            <person name="Mondo S.J."/>
            <person name="Kjaerbolling I."/>
            <person name="Vesth T.C."/>
            <person name="Frisvad J.C."/>
            <person name="Nybo J.L."/>
            <person name="Theobald S."/>
            <person name="Kuo A."/>
            <person name="Bowyer P."/>
            <person name="Matsuda Y."/>
            <person name="Lyhne E.K."/>
            <person name="Kogle M.E."/>
            <person name="Clum A."/>
            <person name="Lipzen A."/>
            <person name="Salamov A."/>
            <person name="Ngan C.Y."/>
            <person name="Daum C."/>
            <person name="Chiniquy J."/>
            <person name="Barry K."/>
            <person name="LaButti K."/>
            <person name="Haridas S."/>
            <person name="Simmons B.A."/>
            <person name="Magnuson J.K."/>
            <person name="Mortensen U.H."/>
            <person name="Larsen T.O."/>
            <person name="Grigoriev I.V."/>
            <person name="Baker S.E."/>
            <person name="Andersen M.R."/>
            <person name="Nordberg H.P."/>
            <person name="Cantor M.N."/>
            <person name="Hua S.X."/>
        </authorList>
    </citation>
    <scope>NUCLEOTIDE SEQUENCE [LARGE SCALE GENOMIC DNA]</scope>
    <source>
        <strain evidence="2">IBT 19404</strain>
    </source>
</reference>
<evidence type="ECO:0000313" key="1">
    <source>
        <dbReference type="EMBL" id="PLN76548.1"/>
    </source>
</evidence>
<dbReference type="Proteomes" id="UP000235023">
    <property type="component" value="Unassembled WGS sequence"/>
</dbReference>
<protein>
    <submittedName>
        <fullName evidence="1">Uncharacterized protein</fullName>
    </submittedName>
</protein>
<evidence type="ECO:0000313" key="2">
    <source>
        <dbReference type="Proteomes" id="UP000235023"/>
    </source>
</evidence>
<dbReference type="AlphaFoldDB" id="A0A2J5HHS2"/>
<organism evidence="1 2">
    <name type="scientific">Aspergillus taichungensis</name>
    <dbReference type="NCBI Taxonomy" id="482145"/>
    <lineage>
        <taxon>Eukaryota</taxon>
        <taxon>Fungi</taxon>
        <taxon>Dikarya</taxon>
        <taxon>Ascomycota</taxon>
        <taxon>Pezizomycotina</taxon>
        <taxon>Eurotiomycetes</taxon>
        <taxon>Eurotiomycetidae</taxon>
        <taxon>Eurotiales</taxon>
        <taxon>Aspergillaceae</taxon>
        <taxon>Aspergillus</taxon>
        <taxon>Aspergillus subgen. Circumdati</taxon>
    </lineage>
</organism>
<dbReference type="OrthoDB" id="5391496at2759"/>
<proteinExistence type="predicted"/>
<keyword evidence="2" id="KW-1185">Reference proteome</keyword>
<name>A0A2J5HHS2_9EURO</name>
<sequence length="224" mass="24387">MEPTRKIYCCDWVTEFLQYILDTTTEPVSLIICSTRDSFLVNLALTIQSQPKHTPNIQELLKDTIGLLANSTRVRLIFCPTLEHLRAYIGVLRPTNDDNVQHGTAAGQNQRPPLVAILNCLALHLPTSEFSAQGLSRTLAAAVEVTSQKGMDLVLCECRDAASSADPMRGEALWYAQVPLLNSAVRTGGDNAAGGGLTVPVKSIAQRWFECSGTSRSETDTTII</sequence>
<gene>
    <name evidence="1" type="ORF">BDW42DRAFT_19189</name>
</gene>
<accession>A0A2J5HHS2</accession>